<evidence type="ECO:0000313" key="1">
    <source>
        <dbReference type="EMBL" id="KAG9354382.1"/>
    </source>
</evidence>
<dbReference type="AlphaFoldDB" id="A0A8T2PSJ0"/>
<comment type="caution">
    <text evidence="1">The sequence shown here is derived from an EMBL/GenBank/DDBJ whole genome shotgun (WGS) entry which is preliminary data.</text>
</comment>
<reference evidence="1" key="1">
    <citation type="thesis" date="2021" institute="BYU ScholarsArchive" country="Provo, UT, USA">
        <title>Applications of and Algorithms for Genome Assembly and Genomic Analyses with an Emphasis on Marine Teleosts.</title>
        <authorList>
            <person name="Pickett B.D."/>
        </authorList>
    </citation>
    <scope>NUCLEOTIDE SEQUENCE</scope>
    <source>
        <strain evidence="1">HI-2016</strain>
    </source>
</reference>
<evidence type="ECO:0000313" key="2">
    <source>
        <dbReference type="Proteomes" id="UP000824540"/>
    </source>
</evidence>
<organism evidence="1 2">
    <name type="scientific">Albula glossodonta</name>
    <name type="common">roundjaw bonefish</name>
    <dbReference type="NCBI Taxonomy" id="121402"/>
    <lineage>
        <taxon>Eukaryota</taxon>
        <taxon>Metazoa</taxon>
        <taxon>Chordata</taxon>
        <taxon>Craniata</taxon>
        <taxon>Vertebrata</taxon>
        <taxon>Euteleostomi</taxon>
        <taxon>Actinopterygii</taxon>
        <taxon>Neopterygii</taxon>
        <taxon>Teleostei</taxon>
        <taxon>Albuliformes</taxon>
        <taxon>Albulidae</taxon>
        <taxon>Albula</taxon>
    </lineage>
</organism>
<dbReference type="EMBL" id="JAFBMS010000002">
    <property type="protein sequence ID" value="KAG9354382.1"/>
    <property type="molecule type" value="Genomic_DNA"/>
</dbReference>
<dbReference type="Proteomes" id="UP000824540">
    <property type="component" value="Unassembled WGS sequence"/>
</dbReference>
<name>A0A8T2PSJ0_9TELE</name>
<protein>
    <submittedName>
        <fullName evidence="1">Uncharacterized protein</fullName>
    </submittedName>
</protein>
<keyword evidence="2" id="KW-1185">Reference proteome</keyword>
<proteinExistence type="predicted"/>
<sequence>MKRTGGCRPEQKPEAAPVNIVAPRVFHWNACDIMRSASCALCQGAQEGCVRVLSNTRQSLWRITSCPLAIPLSRLPPH</sequence>
<accession>A0A8T2PSJ0</accession>
<gene>
    <name evidence="1" type="ORF">JZ751_001089</name>
</gene>